<keyword evidence="2" id="KW-1185">Reference proteome</keyword>
<protein>
    <submittedName>
        <fullName evidence="1">DUF3787 domain-containing protein</fullName>
    </submittedName>
</protein>
<comment type="caution">
    <text evidence="1">The sequence shown here is derived from an EMBL/GenBank/DDBJ whole genome shotgun (WGS) entry which is preliminary data.</text>
</comment>
<evidence type="ECO:0000313" key="2">
    <source>
        <dbReference type="Proteomes" id="UP000749471"/>
    </source>
</evidence>
<accession>A0ABS6E8H4</accession>
<dbReference type="EMBL" id="JAHLPM010000008">
    <property type="protein sequence ID" value="MBU5438533.1"/>
    <property type="molecule type" value="Genomic_DNA"/>
</dbReference>
<evidence type="ECO:0000313" key="1">
    <source>
        <dbReference type="EMBL" id="MBU5438533.1"/>
    </source>
</evidence>
<dbReference type="Pfam" id="PF12655">
    <property type="entry name" value="CDIF630_02480-like"/>
    <property type="match status" value="1"/>
</dbReference>
<dbReference type="RefSeq" id="WP_216519711.1">
    <property type="nucleotide sequence ID" value="NZ_JAHLPM010000008.1"/>
</dbReference>
<sequence length="69" mass="8022">MDKDKINCKRNSSADPCTGYQMHKDSKKEETSTDVYYKTEKRIPHSKVAMPTLDAVIESKEWVDNENKK</sequence>
<proteinExistence type="predicted"/>
<organism evidence="1 2">
    <name type="scientific">Tissierella simiarum</name>
    <dbReference type="NCBI Taxonomy" id="2841534"/>
    <lineage>
        <taxon>Bacteria</taxon>
        <taxon>Bacillati</taxon>
        <taxon>Bacillota</taxon>
        <taxon>Tissierellia</taxon>
        <taxon>Tissierellales</taxon>
        <taxon>Tissierellaceae</taxon>
        <taxon>Tissierella</taxon>
    </lineage>
</organism>
<gene>
    <name evidence="1" type="ORF">KQI42_10960</name>
</gene>
<name>A0ABS6E8H4_9FIRM</name>
<dbReference type="InterPro" id="IPR024209">
    <property type="entry name" value="CDIF630_02480-like"/>
</dbReference>
<dbReference type="Proteomes" id="UP000749471">
    <property type="component" value="Unassembled WGS sequence"/>
</dbReference>
<reference evidence="1 2" key="1">
    <citation type="submission" date="2021-06" db="EMBL/GenBank/DDBJ databases">
        <authorList>
            <person name="Sun Q."/>
            <person name="Li D."/>
        </authorList>
    </citation>
    <scope>NUCLEOTIDE SEQUENCE [LARGE SCALE GENOMIC DNA]</scope>
    <source>
        <strain evidence="1 2">MSJ-40</strain>
    </source>
</reference>